<evidence type="ECO:0000313" key="4">
    <source>
        <dbReference type="EMBL" id="MFC3051554.1"/>
    </source>
</evidence>
<evidence type="ECO:0000256" key="1">
    <source>
        <dbReference type="ARBA" id="ARBA00006625"/>
    </source>
</evidence>
<feature type="domain" description="Choloylglycine hydrolase/NAAA C-terminal" evidence="3">
    <location>
        <begin position="26"/>
        <end position="315"/>
    </location>
</feature>
<dbReference type="PANTHER" id="PTHR35527:SF2">
    <property type="entry name" value="HYDROLASE"/>
    <property type="match status" value="1"/>
</dbReference>
<dbReference type="SUPFAM" id="SSF56235">
    <property type="entry name" value="N-terminal nucleophile aminohydrolases (Ntn hydrolases)"/>
    <property type="match status" value="1"/>
</dbReference>
<dbReference type="EMBL" id="JBHRSL010000004">
    <property type="protein sequence ID" value="MFC3051554.1"/>
    <property type="molecule type" value="Genomic_DNA"/>
</dbReference>
<dbReference type="RefSeq" id="WP_194215036.1">
    <property type="nucleotide sequence ID" value="NZ_CP061205.1"/>
</dbReference>
<protein>
    <submittedName>
        <fullName evidence="4">Linear amide C-N hydrolase</fullName>
    </submittedName>
</protein>
<dbReference type="Proteomes" id="UP001595444">
    <property type="component" value="Unassembled WGS sequence"/>
</dbReference>
<proteinExistence type="inferred from homology"/>
<dbReference type="Gene3D" id="3.60.60.10">
    <property type="entry name" value="Penicillin V Acylase, Chain A"/>
    <property type="match status" value="1"/>
</dbReference>
<reference evidence="5" key="1">
    <citation type="journal article" date="2019" name="Int. J. Syst. Evol. Microbiol.">
        <title>The Global Catalogue of Microorganisms (GCM) 10K type strain sequencing project: providing services to taxonomists for standard genome sequencing and annotation.</title>
        <authorList>
            <consortium name="The Broad Institute Genomics Platform"/>
            <consortium name="The Broad Institute Genome Sequencing Center for Infectious Disease"/>
            <person name="Wu L."/>
            <person name="Ma J."/>
        </authorList>
    </citation>
    <scope>NUCLEOTIDE SEQUENCE [LARGE SCALE GENOMIC DNA]</scope>
    <source>
        <strain evidence="5">KCTC 62164</strain>
    </source>
</reference>
<dbReference type="InterPro" id="IPR052193">
    <property type="entry name" value="Peptidase_C59"/>
</dbReference>
<name>A0ABV7D4B0_9PROT</name>
<evidence type="ECO:0000259" key="3">
    <source>
        <dbReference type="Pfam" id="PF02275"/>
    </source>
</evidence>
<dbReference type="PANTHER" id="PTHR35527">
    <property type="entry name" value="CHOLOYLGLYCINE HYDROLASE"/>
    <property type="match status" value="1"/>
</dbReference>
<evidence type="ECO:0000313" key="5">
    <source>
        <dbReference type="Proteomes" id="UP001595444"/>
    </source>
</evidence>
<keyword evidence="2 4" id="KW-0378">Hydrolase</keyword>
<sequence>MKYNRSTIILTLITVISLSIPTVEACSRLLWNINDTRVMSGRTFDWYHSLGSLIYINPRGTKMDGGEKKNPYSWTSKYGSVTTAISTYLMQQGDFSWEDGATDGINEKGLAAHALYLQGSVFVHDEKDLPAINTLRWVRYILDNFASVDEALAAMQHIHIAPGILDGNPMSFHMAMEDSSGDSAIIEFVNGIKTIKHGAQYTVLTNNPPYTEQVENLKNYETFGGNKPLPGNVSSEDRFVRLSYYSKFLPETNFSTFPQSHLLSVMRTAASPFGAPYTSGASYPTWWISLSDLTNLQYFFTAVEAPNLIQIDVTTIDFEKGSGIRWLDPRNQKLFGIVNTDFKPLSELKIQRQDSISTKRGAQNVAN</sequence>
<keyword evidence="5" id="KW-1185">Reference proteome</keyword>
<comment type="similarity">
    <text evidence="1">Belongs to the peptidase C59 family.</text>
</comment>
<dbReference type="InterPro" id="IPR029132">
    <property type="entry name" value="CBAH/NAAA_C"/>
</dbReference>
<accession>A0ABV7D4B0</accession>
<dbReference type="Pfam" id="PF02275">
    <property type="entry name" value="CBAH"/>
    <property type="match status" value="1"/>
</dbReference>
<organism evidence="4 5">
    <name type="scientific">Kordiimonas pumila</name>
    <dbReference type="NCBI Taxonomy" id="2161677"/>
    <lineage>
        <taxon>Bacteria</taxon>
        <taxon>Pseudomonadati</taxon>
        <taxon>Pseudomonadota</taxon>
        <taxon>Alphaproteobacteria</taxon>
        <taxon>Kordiimonadales</taxon>
        <taxon>Kordiimonadaceae</taxon>
        <taxon>Kordiimonas</taxon>
    </lineage>
</organism>
<evidence type="ECO:0000256" key="2">
    <source>
        <dbReference type="ARBA" id="ARBA00022801"/>
    </source>
</evidence>
<gene>
    <name evidence="4" type="ORF">ACFOKA_06550</name>
</gene>
<comment type="caution">
    <text evidence="4">The sequence shown here is derived from an EMBL/GenBank/DDBJ whole genome shotgun (WGS) entry which is preliminary data.</text>
</comment>
<dbReference type="InterPro" id="IPR029055">
    <property type="entry name" value="Ntn_hydrolases_N"/>
</dbReference>
<dbReference type="GO" id="GO:0016787">
    <property type="term" value="F:hydrolase activity"/>
    <property type="evidence" value="ECO:0007669"/>
    <property type="project" value="UniProtKB-KW"/>
</dbReference>